<dbReference type="Gene3D" id="1.10.4030.10">
    <property type="entry name" value="Porin chaperone SurA, peptide-binding domain"/>
    <property type="match status" value="1"/>
</dbReference>
<dbReference type="PROSITE" id="PS50198">
    <property type="entry name" value="PPIC_PPIASE_2"/>
    <property type="match status" value="1"/>
</dbReference>
<evidence type="ECO:0000313" key="9">
    <source>
        <dbReference type="Proteomes" id="UP000629098"/>
    </source>
</evidence>
<dbReference type="PANTHER" id="PTHR47245:SF1">
    <property type="entry name" value="FOLDASE PROTEIN PRSA"/>
    <property type="match status" value="1"/>
</dbReference>
<keyword evidence="5 6" id="KW-0413">Isomerase</keyword>
<accession>A0A8J6XTM5</accession>
<name>A0A8J6XTM5_9CYAN</name>
<keyword evidence="4 6" id="KW-0697">Rotamase</keyword>
<dbReference type="EMBL" id="JACXAE010000057">
    <property type="protein sequence ID" value="MBD2773638.1"/>
    <property type="molecule type" value="Genomic_DNA"/>
</dbReference>
<dbReference type="Proteomes" id="UP000629098">
    <property type="component" value="Unassembled WGS sequence"/>
</dbReference>
<comment type="catalytic activity">
    <reaction evidence="1">
        <text>[protein]-peptidylproline (omega=180) = [protein]-peptidylproline (omega=0)</text>
        <dbReference type="Rhea" id="RHEA:16237"/>
        <dbReference type="Rhea" id="RHEA-COMP:10747"/>
        <dbReference type="Rhea" id="RHEA-COMP:10748"/>
        <dbReference type="ChEBI" id="CHEBI:83833"/>
        <dbReference type="ChEBI" id="CHEBI:83834"/>
        <dbReference type="EC" id="5.2.1.8"/>
    </reaction>
</comment>
<dbReference type="InterPro" id="IPR000297">
    <property type="entry name" value="PPIase_PpiC"/>
</dbReference>
<evidence type="ECO:0000256" key="4">
    <source>
        <dbReference type="ARBA" id="ARBA00023110"/>
    </source>
</evidence>
<evidence type="ECO:0000256" key="3">
    <source>
        <dbReference type="ARBA" id="ARBA00022729"/>
    </source>
</evidence>
<keyword evidence="9" id="KW-1185">Reference proteome</keyword>
<dbReference type="EC" id="5.2.1.8" evidence="2"/>
<proteinExistence type="predicted"/>
<organism evidence="8 9">
    <name type="scientific">Iningainema tapete BLCC-T55</name>
    <dbReference type="NCBI Taxonomy" id="2748662"/>
    <lineage>
        <taxon>Bacteria</taxon>
        <taxon>Bacillati</taxon>
        <taxon>Cyanobacteriota</taxon>
        <taxon>Cyanophyceae</taxon>
        <taxon>Nostocales</taxon>
        <taxon>Scytonemataceae</taxon>
        <taxon>Iningainema tapete</taxon>
    </lineage>
</organism>
<evidence type="ECO:0000313" key="8">
    <source>
        <dbReference type="EMBL" id="MBD2773638.1"/>
    </source>
</evidence>
<dbReference type="SUPFAM" id="SSF54534">
    <property type="entry name" value="FKBP-like"/>
    <property type="match status" value="1"/>
</dbReference>
<dbReference type="RefSeq" id="WP_190829670.1">
    <property type="nucleotide sequence ID" value="NZ_CAWPPI010000057.1"/>
</dbReference>
<dbReference type="AlphaFoldDB" id="A0A8J6XTM5"/>
<feature type="domain" description="PpiC" evidence="7">
    <location>
        <begin position="114"/>
        <end position="205"/>
    </location>
</feature>
<evidence type="ECO:0000259" key="7">
    <source>
        <dbReference type="PROSITE" id="PS50198"/>
    </source>
</evidence>
<dbReference type="GO" id="GO:0003755">
    <property type="term" value="F:peptidyl-prolyl cis-trans isomerase activity"/>
    <property type="evidence" value="ECO:0007669"/>
    <property type="project" value="UniProtKB-KW"/>
</dbReference>
<dbReference type="Pfam" id="PF00639">
    <property type="entry name" value="Rotamase"/>
    <property type="match status" value="1"/>
</dbReference>
<evidence type="ECO:0000256" key="1">
    <source>
        <dbReference type="ARBA" id="ARBA00000971"/>
    </source>
</evidence>
<reference evidence="8" key="1">
    <citation type="submission" date="2020-09" db="EMBL/GenBank/DDBJ databases">
        <title>Iningainema tapete sp. nov. (Scytonemataceae, Cyanobacteria) from greenhouses in central Florida (USA) produces two types of nodularin with biosynthetic potential for microcystin-LR and anabaenopeptins.</title>
        <authorList>
            <person name="Berthold D.E."/>
            <person name="Lefler F.W."/>
            <person name="Huang I.-S."/>
            <person name="Abdulla H."/>
            <person name="Zimba P.V."/>
            <person name="Laughinghouse H.D. IV."/>
        </authorList>
    </citation>
    <scope>NUCLEOTIDE SEQUENCE</scope>
    <source>
        <strain evidence="8">BLCCT55</strain>
    </source>
</reference>
<dbReference type="Gene3D" id="3.10.50.40">
    <property type="match status" value="1"/>
</dbReference>
<comment type="caution">
    <text evidence="8">The sequence shown here is derived from an EMBL/GenBank/DDBJ whole genome shotgun (WGS) entry which is preliminary data.</text>
</comment>
<evidence type="ECO:0000256" key="6">
    <source>
        <dbReference type="PROSITE-ProRule" id="PRU00278"/>
    </source>
</evidence>
<gene>
    <name evidence="8" type="ORF">ICL16_16550</name>
</gene>
<evidence type="ECO:0000256" key="2">
    <source>
        <dbReference type="ARBA" id="ARBA00013194"/>
    </source>
</evidence>
<evidence type="ECO:0000256" key="5">
    <source>
        <dbReference type="ARBA" id="ARBA00023235"/>
    </source>
</evidence>
<keyword evidence="3" id="KW-0732">Signal</keyword>
<dbReference type="PANTHER" id="PTHR47245">
    <property type="entry name" value="PEPTIDYLPROLYL ISOMERASE"/>
    <property type="match status" value="1"/>
</dbReference>
<sequence>MLNISGEDIIHQNKLSCQIPSIVEAIAKRKIIASVAKEVGVEVEEEELQEEGDRLRMANKLVKATDTWAWLKKHHLSLDDFEELARHNILAQKLPNHLFSHQVEPFFFEHQTNYVQAVTYEIILDDYDLALELFYSLQESEASFPQIARQHILDPELRRTWGYQGVRNRQDFLPEITAVIFAANPPEILKPIVTAKGVHLILVEEIIQPKLDEKLRQKIITDLFEAWLKQQIETAQTTIQLDLEAKSIQFEEMLKQA</sequence>
<dbReference type="InterPro" id="IPR046357">
    <property type="entry name" value="PPIase_dom_sf"/>
</dbReference>
<protein>
    <recommendedName>
        <fullName evidence="2">peptidylprolyl isomerase</fullName>
        <ecNumber evidence="2">5.2.1.8</ecNumber>
    </recommendedName>
</protein>
<dbReference type="InterPro" id="IPR050245">
    <property type="entry name" value="PrsA_foldase"/>
</dbReference>